<dbReference type="SUPFAM" id="SSF46689">
    <property type="entry name" value="Homeodomain-like"/>
    <property type="match status" value="1"/>
</dbReference>
<dbReference type="PRINTS" id="PR00455">
    <property type="entry name" value="HTHTETR"/>
</dbReference>
<feature type="DNA-binding region" description="H-T-H motif" evidence="2">
    <location>
        <begin position="30"/>
        <end position="49"/>
    </location>
</feature>
<proteinExistence type="predicted"/>
<evidence type="ECO:0000313" key="4">
    <source>
        <dbReference type="EMBL" id="MCZ4222387.1"/>
    </source>
</evidence>
<dbReference type="PROSITE" id="PS50977">
    <property type="entry name" value="HTH_TETR_2"/>
    <property type="match status" value="1"/>
</dbReference>
<dbReference type="PANTHER" id="PTHR30328">
    <property type="entry name" value="TRANSCRIPTIONAL REPRESSOR"/>
    <property type="match status" value="1"/>
</dbReference>
<comment type="caution">
    <text evidence="4">The sequence shown here is derived from an EMBL/GenBank/DDBJ whole genome shotgun (WGS) entry which is preliminary data.</text>
</comment>
<organism evidence="4 5">
    <name type="scientific">Pedobacter rhodius</name>
    <dbReference type="NCBI Taxonomy" id="3004098"/>
    <lineage>
        <taxon>Bacteria</taxon>
        <taxon>Pseudomonadati</taxon>
        <taxon>Bacteroidota</taxon>
        <taxon>Sphingobacteriia</taxon>
        <taxon>Sphingobacteriales</taxon>
        <taxon>Sphingobacteriaceae</taxon>
        <taxon>Pedobacter</taxon>
    </lineage>
</organism>
<keyword evidence="1 2" id="KW-0238">DNA-binding</keyword>
<dbReference type="InterPro" id="IPR009057">
    <property type="entry name" value="Homeodomain-like_sf"/>
</dbReference>
<dbReference type="EMBL" id="JAPWGL010000001">
    <property type="protein sequence ID" value="MCZ4222387.1"/>
    <property type="molecule type" value="Genomic_DNA"/>
</dbReference>
<evidence type="ECO:0000256" key="1">
    <source>
        <dbReference type="ARBA" id="ARBA00023125"/>
    </source>
</evidence>
<dbReference type="InterPro" id="IPR050109">
    <property type="entry name" value="HTH-type_TetR-like_transc_reg"/>
</dbReference>
<evidence type="ECO:0000259" key="3">
    <source>
        <dbReference type="PROSITE" id="PS50977"/>
    </source>
</evidence>
<feature type="domain" description="HTH tetR-type" evidence="3">
    <location>
        <begin position="7"/>
        <end position="67"/>
    </location>
</feature>
<dbReference type="PANTHER" id="PTHR30328:SF54">
    <property type="entry name" value="HTH-TYPE TRANSCRIPTIONAL REPRESSOR SCO4008"/>
    <property type="match status" value="1"/>
</dbReference>
<dbReference type="Gene3D" id="1.10.357.10">
    <property type="entry name" value="Tetracycline Repressor, domain 2"/>
    <property type="match status" value="1"/>
</dbReference>
<dbReference type="Proteomes" id="UP001144341">
    <property type="component" value="Unassembled WGS sequence"/>
</dbReference>
<dbReference type="InterPro" id="IPR001647">
    <property type="entry name" value="HTH_TetR"/>
</dbReference>
<dbReference type="Pfam" id="PF00440">
    <property type="entry name" value="TetR_N"/>
    <property type="match status" value="1"/>
</dbReference>
<evidence type="ECO:0000256" key="2">
    <source>
        <dbReference type="PROSITE-ProRule" id="PRU00335"/>
    </source>
</evidence>
<reference evidence="4" key="1">
    <citation type="submission" date="2022-12" db="EMBL/GenBank/DDBJ databases">
        <title>Genome sequence of SJ11.</title>
        <authorList>
            <person name="Woo H."/>
        </authorList>
    </citation>
    <scope>NUCLEOTIDE SEQUENCE</scope>
    <source>
        <strain evidence="4">SJ11</strain>
    </source>
</reference>
<keyword evidence="5" id="KW-1185">Reference proteome</keyword>
<evidence type="ECO:0000313" key="5">
    <source>
        <dbReference type="Proteomes" id="UP001144341"/>
    </source>
</evidence>
<gene>
    <name evidence="4" type="ORF">O0931_03660</name>
</gene>
<dbReference type="InterPro" id="IPR041474">
    <property type="entry name" value="NicS_C"/>
</dbReference>
<accession>A0ABT4KTZ8</accession>
<dbReference type="Pfam" id="PF17938">
    <property type="entry name" value="TetR_C_29"/>
    <property type="match status" value="1"/>
</dbReference>
<protein>
    <submittedName>
        <fullName evidence="4">TetR/AcrR family transcriptional regulator</fullName>
    </submittedName>
</protein>
<name>A0ABT4KTZ8_9SPHI</name>
<sequence length="200" mass="22989">MKHVNEIDTEAAIKAAAKKVFMKKGLAGARLQEIADEAGIGRTALHYYFRSKEKLFQEVWRDVFKEMLERSVIIENAEVTVVEKMQLFADHYFDKALSEPELDIFMLNEFNNNPEIMNEILQSGSPIMLMINDIKKAVECGELKGEPQQIFITMISICVFSFAGKAMMQNMLKIDDETYIKLMKARKAYVIDFLKTAFKP</sequence>
<dbReference type="RefSeq" id="WP_269414189.1">
    <property type="nucleotide sequence ID" value="NZ_JAPWGL010000001.1"/>
</dbReference>